<keyword evidence="2" id="KW-1185">Reference proteome</keyword>
<evidence type="ECO:0000313" key="1">
    <source>
        <dbReference type="EMBL" id="GKV47879.1"/>
    </source>
</evidence>
<comment type="caution">
    <text evidence="1">The sequence shown here is derived from an EMBL/GenBank/DDBJ whole genome shotgun (WGS) entry which is preliminary data.</text>
</comment>
<accession>A0AAV5MFG0</accession>
<dbReference type="Proteomes" id="UP001054252">
    <property type="component" value="Unassembled WGS sequence"/>
</dbReference>
<organism evidence="1 2">
    <name type="scientific">Rubroshorea leprosula</name>
    <dbReference type="NCBI Taxonomy" id="152421"/>
    <lineage>
        <taxon>Eukaryota</taxon>
        <taxon>Viridiplantae</taxon>
        <taxon>Streptophyta</taxon>
        <taxon>Embryophyta</taxon>
        <taxon>Tracheophyta</taxon>
        <taxon>Spermatophyta</taxon>
        <taxon>Magnoliopsida</taxon>
        <taxon>eudicotyledons</taxon>
        <taxon>Gunneridae</taxon>
        <taxon>Pentapetalae</taxon>
        <taxon>rosids</taxon>
        <taxon>malvids</taxon>
        <taxon>Malvales</taxon>
        <taxon>Dipterocarpaceae</taxon>
        <taxon>Rubroshorea</taxon>
    </lineage>
</organism>
<dbReference type="AlphaFoldDB" id="A0AAV5MFG0"/>
<gene>
    <name evidence="1" type="ORF">SLEP1_g54734</name>
</gene>
<proteinExistence type="predicted"/>
<name>A0AAV5MFG0_9ROSI</name>
<reference evidence="1 2" key="1">
    <citation type="journal article" date="2021" name="Commun. Biol.">
        <title>The genome of Shorea leprosula (Dipterocarpaceae) highlights the ecological relevance of drought in aseasonal tropical rainforests.</title>
        <authorList>
            <person name="Ng K.K.S."/>
            <person name="Kobayashi M.J."/>
            <person name="Fawcett J.A."/>
            <person name="Hatakeyama M."/>
            <person name="Paape T."/>
            <person name="Ng C.H."/>
            <person name="Ang C.C."/>
            <person name="Tnah L.H."/>
            <person name="Lee C.T."/>
            <person name="Nishiyama T."/>
            <person name="Sese J."/>
            <person name="O'Brien M.J."/>
            <person name="Copetti D."/>
            <person name="Mohd Noor M.I."/>
            <person name="Ong R.C."/>
            <person name="Putra M."/>
            <person name="Sireger I.Z."/>
            <person name="Indrioko S."/>
            <person name="Kosugi Y."/>
            <person name="Izuno A."/>
            <person name="Isagi Y."/>
            <person name="Lee S.L."/>
            <person name="Shimizu K.K."/>
        </authorList>
    </citation>
    <scope>NUCLEOTIDE SEQUENCE [LARGE SCALE GENOMIC DNA]</scope>
    <source>
        <strain evidence="1">214</strain>
    </source>
</reference>
<evidence type="ECO:0000313" key="2">
    <source>
        <dbReference type="Proteomes" id="UP001054252"/>
    </source>
</evidence>
<dbReference type="EMBL" id="BPVZ01000239">
    <property type="protein sequence ID" value="GKV47879.1"/>
    <property type="molecule type" value="Genomic_DNA"/>
</dbReference>
<sequence>MKHGFTLYCGQFNGQGEARMERLSCKRNRLETSPPRFQFQGVKYV</sequence>
<protein>
    <submittedName>
        <fullName evidence="1">Uncharacterized protein</fullName>
    </submittedName>
</protein>